<dbReference type="Proteomes" id="UP001345219">
    <property type="component" value="Chromosome 11"/>
</dbReference>
<dbReference type="EMBL" id="JAXIOK010000008">
    <property type="protein sequence ID" value="KAK4763687.1"/>
    <property type="molecule type" value="Genomic_DNA"/>
</dbReference>
<protein>
    <submittedName>
        <fullName evidence="2">Uncharacterized protein</fullName>
    </submittedName>
</protein>
<proteinExistence type="predicted"/>
<name>A0AAN7KHK8_9MYRT</name>
<reference evidence="2 3" key="1">
    <citation type="journal article" date="2023" name="Hortic Res">
        <title>Pangenome of water caltrop reveals structural variations and asymmetric subgenome divergence after allopolyploidization.</title>
        <authorList>
            <person name="Zhang X."/>
            <person name="Chen Y."/>
            <person name="Wang L."/>
            <person name="Yuan Y."/>
            <person name="Fang M."/>
            <person name="Shi L."/>
            <person name="Lu R."/>
            <person name="Comes H.P."/>
            <person name="Ma Y."/>
            <person name="Chen Y."/>
            <person name="Huang G."/>
            <person name="Zhou Y."/>
            <person name="Zheng Z."/>
            <person name="Qiu Y."/>
        </authorList>
    </citation>
    <scope>NUCLEOTIDE SEQUENCE [LARGE SCALE GENOMIC DNA]</scope>
    <source>
        <tissue evidence="2">Roots</tissue>
    </source>
</reference>
<dbReference type="PANTHER" id="PTHR36714:SF7">
    <property type="entry name" value="TRANSMEMBRANE PROTEIN"/>
    <property type="match status" value="1"/>
</dbReference>
<keyword evidence="1" id="KW-0472">Membrane</keyword>
<keyword evidence="1" id="KW-0812">Transmembrane</keyword>
<feature type="transmembrane region" description="Helical" evidence="1">
    <location>
        <begin position="251"/>
        <end position="272"/>
    </location>
</feature>
<accession>A0AAN7KHK8</accession>
<gene>
    <name evidence="2" type="ORF">SAY87_013125</name>
</gene>
<sequence length="332" mass="37316">MGDIKTSQTTHKLKLILILRESLGVYASNPKFFVFFSLLPSLPLLCFSVLCFEVILDRAILQTAQIIGHGARDFTDENHLPFPLVLTGNMTRDYCSNLIRLGLSWLVKFHVLELYPVMVIVHASSELYAGKSSLTFRDSIRLPHLLRKLRRLFITSLYVTFFSVCFMVGSIWLVTVYSVIVRRLSSNTFAYIAITAIYRAGSVGLLSKWLEISAVLTVSMVISILQETYGSEALVLAAHLSRGKGSDRANLLLNAMFFALITGSRLFCIGGWCDDRSGPTMFLLVFHHLVNLMRWVSFTVSFRMSEDRAEVSAANVETGRAGTLSEHRELRD</sequence>
<dbReference type="AlphaFoldDB" id="A0AAN7KHK8"/>
<evidence type="ECO:0000256" key="1">
    <source>
        <dbReference type="SAM" id="Phobius"/>
    </source>
</evidence>
<evidence type="ECO:0000313" key="2">
    <source>
        <dbReference type="EMBL" id="KAK4763687.1"/>
    </source>
</evidence>
<evidence type="ECO:0000313" key="3">
    <source>
        <dbReference type="Proteomes" id="UP001345219"/>
    </source>
</evidence>
<feature type="transmembrane region" description="Helical" evidence="1">
    <location>
        <begin position="152"/>
        <end position="177"/>
    </location>
</feature>
<feature type="transmembrane region" description="Helical" evidence="1">
    <location>
        <begin position="32"/>
        <end position="56"/>
    </location>
</feature>
<organism evidence="2 3">
    <name type="scientific">Trapa incisa</name>
    <dbReference type="NCBI Taxonomy" id="236973"/>
    <lineage>
        <taxon>Eukaryota</taxon>
        <taxon>Viridiplantae</taxon>
        <taxon>Streptophyta</taxon>
        <taxon>Embryophyta</taxon>
        <taxon>Tracheophyta</taxon>
        <taxon>Spermatophyta</taxon>
        <taxon>Magnoliopsida</taxon>
        <taxon>eudicotyledons</taxon>
        <taxon>Gunneridae</taxon>
        <taxon>Pentapetalae</taxon>
        <taxon>rosids</taxon>
        <taxon>malvids</taxon>
        <taxon>Myrtales</taxon>
        <taxon>Lythraceae</taxon>
        <taxon>Trapa</taxon>
    </lineage>
</organism>
<comment type="caution">
    <text evidence="2">The sequence shown here is derived from an EMBL/GenBank/DDBJ whole genome shotgun (WGS) entry which is preliminary data.</text>
</comment>
<dbReference type="PANTHER" id="PTHR36714">
    <property type="entry name" value="T23E23.1"/>
    <property type="match status" value="1"/>
</dbReference>
<keyword evidence="1" id="KW-1133">Transmembrane helix</keyword>
<keyword evidence="3" id="KW-1185">Reference proteome</keyword>